<dbReference type="OrthoDB" id="21275at10239"/>
<organism evidence="1 2">
    <name type="scientific">Synechococcus phage ACG-2014h</name>
    <dbReference type="NCBI Taxonomy" id="1340810"/>
    <lineage>
        <taxon>Viruses</taxon>
        <taxon>Duplodnaviria</taxon>
        <taxon>Heunggongvirae</taxon>
        <taxon>Uroviricota</taxon>
        <taxon>Caudoviricetes</taxon>
        <taxon>Pantevenvirales</taxon>
        <taxon>Kyanoviridae</taxon>
        <taxon>Sedonavirus</taxon>
        <taxon>Sedonavirus tusconh</taxon>
    </lineage>
</organism>
<dbReference type="Proteomes" id="UP000018808">
    <property type="component" value="Segment"/>
</dbReference>
<evidence type="ECO:0000313" key="1">
    <source>
        <dbReference type="EMBL" id="AHB80451.1"/>
    </source>
</evidence>
<evidence type="ECO:0000313" key="2">
    <source>
        <dbReference type="Proteomes" id="UP000018808"/>
    </source>
</evidence>
<proteinExistence type="predicted"/>
<reference evidence="1 2" key="1">
    <citation type="journal article" date="2014" name="Nature">
        <title>Viral tagging reveals discrete populations in Synechococcus viral genome sequence space.</title>
        <authorList>
            <person name="Deng L."/>
            <person name="Ignacio Espinoza J.C."/>
            <person name="Gregory A.C."/>
            <person name="Poulos B.T."/>
            <person name="Weitz J.S."/>
            <person name="Hugenholtz P."/>
            <person name="Sullivan M.B."/>
        </authorList>
    </citation>
    <scope>NUCLEOTIDE SEQUENCE [LARGE SCALE GENOMIC DNA]</scope>
</reference>
<keyword evidence="2" id="KW-1185">Reference proteome</keyword>
<dbReference type="KEGG" id="vg:18504613"/>
<dbReference type="EMBL" id="KF156338">
    <property type="protein sequence ID" value="AHB80451.1"/>
    <property type="molecule type" value="Genomic_DNA"/>
</dbReference>
<sequence>MTIEGRPQMTTEFNWKNEYSKQRKDRMQDAIDDYLQDDKVSARQTYEEMLSGVDDVIEYHKTAYCRAMSLRDLMTGNTALNLEHKIPERY</sequence>
<accession>V5UR58</accession>
<dbReference type="GeneID" id="18504613"/>
<gene>
    <name evidence="1" type="ORF">S-MbCM7_037</name>
</gene>
<name>V5UR58_9CAUD</name>
<dbReference type="RefSeq" id="YP_009008171.1">
    <property type="nucleotide sequence ID" value="NC_023587.1"/>
</dbReference>
<protein>
    <submittedName>
        <fullName evidence="1">Uncharacterized protein</fullName>
    </submittedName>
</protein>